<protein>
    <recommendedName>
        <fullName evidence="5">DUF2029 domain-containing protein</fullName>
    </recommendedName>
</protein>
<reference evidence="3 4" key="1">
    <citation type="submission" date="2024-04" db="EMBL/GenBank/DDBJ databases">
        <title>Novel species of the genus Ideonella isolated from streams.</title>
        <authorList>
            <person name="Lu H."/>
        </authorList>
    </citation>
    <scope>NUCLEOTIDE SEQUENCE [LARGE SCALE GENOMIC DNA]</scope>
    <source>
        <strain evidence="3 4">BYS139W</strain>
    </source>
</reference>
<feature type="transmembrane region" description="Helical" evidence="2">
    <location>
        <begin position="12"/>
        <end position="30"/>
    </location>
</feature>
<feature type="region of interest" description="Disordered" evidence="1">
    <location>
        <begin position="328"/>
        <end position="352"/>
    </location>
</feature>
<organism evidence="3 4">
    <name type="scientific">Pseudaquabacterium rugosum</name>
    <dbReference type="NCBI Taxonomy" id="2984194"/>
    <lineage>
        <taxon>Bacteria</taxon>
        <taxon>Pseudomonadati</taxon>
        <taxon>Pseudomonadota</taxon>
        <taxon>Betaproteobacteria</taxon>
        <taxon>Burkholderiales</taxon>
        <taxon>Sphaerotilaceae</taxon>
        <taxon>Pseudaquabacterium</taxon>
    </lineage>
</organism>
<keyword evidence="2" id="KW-1133">Transmembrane helix</keyword>
<evidence type="ECO:0000313" key="3">
    <source>
        <dbReference type="EMBL" id="MEK8024803.1"/>
    </source>
</evidence>
<feature type="transmembrane region" description="Helical" evidence="2">
    <location>
        <begin position="284"/>
        <end position="302"/>
    </location>
</feature>
<comment type="caution">
    <text evidence="3">The sequence shown here is derived from an EMBL/GenBank/DDBJ whole genome shotgun (WGS) entry which is preliminary data.</text>
</comment>
<evidence type="ECO:0000313" key="4">
    <source>
        <dbReference type="Proteomes" id="UP001368500"/>
    </source>
</evidence>
<keyword evidence="4" id="KW-1185">Reference proteome</keyword>
<gene>
    <name evidence="3" type="ORF">AACH11_02315</name>
</gene>
<feature type="transmembrane region" description="Helical" evidence="2">
    <location>
        <begin position="179"/>
        <end position="196"/>
    </location>
</feature>
<feature type="transmembrane region" description="Helical" evidence="2">
    <location>
        <begin position="260"/>
        <end position="277"/>
    </location>
</feature>
<evidence type="ECO:0000256" key="1">
    <source>
        <dbReference type="SAM" id="MobiDB-lite"/>
    </source>
</evidence>
<evidence type="ECO:0000256" key="2">
    <source>
        <dbReference type="SAM" id="Phobius"/>
    </source>
</evidence>
<feature type="compositionally biased region" description="Basic residues" evidence="1">
    <location>
        <begin position="328"/>
        <end position="338"/>
    </location>
</feature>
<dbReference type="Proteomes" id="UP001368500">
    <property type="component" value="Unassembled WGS sequence"/>
</dbReference>
<feature type="transmembrane region" description="Helical" evidence="2">
    <location>
        <begin position="142"/>
        <end position="167"/>
    </location>
</feature>
<keyword evidence="2" id="KW-0472">Membrane</keyword>
<feature type="transmembrane region" description="Helical" evidence="2">
    <location>
        <begin position="107"/>
        <end position="136"/>
    </location>
</feature>
<feature type="transmembrane region" description="Helical" evidence="2">
    <location>
        <begin position="73"/>
        <end position="95"/>
    </location>
</feature>
<proteinExistence type="predicted"/>
<sequence length="352" mass="38540">MRKSVRPSTLGNLIAAVLFVGLSATIWFVVNGFEVAREEGFDPLRYEYFARSDLPEYLADSSSYTIVLLLKFIYQYLPFYTGFVAFIGLCLFAVLNGDGRKEIRHATLSPLAFFYIAQTGKDGLAILALASVAIIATRRISIWHAVLAIVISIALVVRPALVLFLPLTFVSIRYGIGKATTFAVMLSAVFLSTGTGEESLSMLEKIVSDEGSGALAQLGRELTLGYSPIPVAGRSILLLVSPFIQPLGSVLKFLSGADPFVLFEGACQLLFLFALIHHRILSTFVVNSIPFIIVVAAASPFYHFRYMAILYPVIFSISILSRQRASRKREHRHHKRSHTSSESNGAPAIAGA</sequence>
<feature type="transmembrane region" description="Helical" evidence="2">
    <location>
        <begin position="308"/>
        <end position="325"/>
    </location>
</feature>
<evidence type="ECO:0008006" key="5">
    <source>
        <dbReference type="Google" id="ProtNLM"/>
    </source>
</evidence>
<name>A0ABU9B4L4_9BURK</name>
<accession>A0ABU9B4L4</accession>
<dbReference type="RefSeq" id="WP_341372574.1">
    <property type="nucleotide sequence ID" value="NZ_JBBUTF010000002.1"/>
</dbReference>
<dbReference type="EMBL" id="JBBUTF010000002">
    <property type="protein sequence ID" value="MEK8024803.1"/>
    <property type="molecule type" value="Genomic_DNA"/>
</dbReference>
<keyword evidence="2" id="KW-0812">Transmembrane</keyword>